<organism evidence="1 2">
    <name type="scientific">Planctomyces bekefii</name>
    <dbReference type="NCBI Taxonomy" id="1653850"/>
    <lineage>
        <taxon>Bacteria</taxon>
        <taxon>Pseudomonadati</taxon>
        <taxon>Planctomycetota</taxon>
        <taxon>Planctomycetia</taxon>
        <taxon>Planctomycetales</taxon>
        <taxon>Planctomycetaceae</taxon>
        <taxon>Planctomyces</taxon>
    </lineage>
</organism>
<dbReference type="Proteomes" id="UP000321083">
    <property type="component" value="Unassembled WGS sequence"/>
</dbReference>
<dbReference type="PANTHER" id="PTHR43737">
    <property type="entry name" value="BLL7424 PROTEIN"/>
    <property type="match status" value="1"/>
</dbReference>
<dbReference type="Gene3D" id="3.40.720.10">
    <property type="entry name" value="Alkaline Phosphatase, subunit A"/>
    <property type="match status" value="1"/>
</dbReference>
<gene>
    <name evidence="1" type="ORF">E3A20_05070</name>
</gene>
<dbReference type="SUPFAM" id="SSF53649">
    <property type="entry name" value="Alkaline phosphatase-like"/>
    <property type="match status" value="1"/>
</dbReference>
<accession>A0A5C6MAG5</accession>
<evidence type="ECO:0008006" key="3">
    <source>
        <dbReference type="Google" id="ProtNLM"/>
    </source>
</evidence>
<keyword evidence="2" id="KW-1185">Reference proteome</keyword>
<protein>
    <recommendedName>
        <fullName evidence="3">Sulfatase</fullName>
    </recommendedName>
</protein>
<sequence>MFSIHGLPHSACDGVTRRKVLTAGAGLFGLSLPQLLAAQTISQPSARAKSVIFMMLFGGPSQLETFDLKPNAPEQIRGPFRPVACRTPDLLISEHLPRLAEVSDKYCIIRNFSHSFNDHSGGGHYLQTGKRWHVPVGGGFSPTPKDWPSIGSVVEYTDQQQSGLSAELPAYMVLPNSLGALQEKGQYPRPGEHAGWLGPRYNPLTTSVPKRSLQDNPYWRDCSDDELSFQIADLKAPDDVSATRLQRRQSLLQQFDLEVQNFEQSKTTDGFDAFRQRAFSLMTSPRTRAALDIRKESDRLRDLYGRHLFGQSALMARRLVEAGVRYVTVHYDCVDGYSWDSHRNSDDVRRHLLPTFDQACAALLADLEDRGLLSETLVVAVGEMGRTPKANPQWGRDHWSTLFSGLIAGAGIPGGTLHGASDKDAAYPLDTPVRPEDLAATVYYAMGIDPELRVLNAENRPVPIVEDGVPVSSLWGSAG</sequence>
<reference evidence="1 2" key="1">
    <citation type="submission" date="2019-08" db="EMBL/GenBank/DDBJ databases">
        <title>100 year-old enigma solved: identification of Planctomyces bekefii, the type genus and species of the phylum Planctomycetes.</title>
        <authorList>
            <person name="Svetlana D.N."/>
            <person name="Overmann J."/>
        </authorList>
    </citation>
    <scope>NUCLEOTIDE SEQUENCE [LARGE SCALE GENOMIC DNA]</scope>
    <source>
        <strain evidence="1">Phe10_nw2017</strain>
    </source>
</reference>
<evidence type="ECO:0000313" key="2">
    <source>
        <dbReference type="Proteomes" id="UP000321083"/>
    </source>
</evidence>
<dbReference type="AlphaFoldDB" id="A0A5C6MAG5"/>
<evidence type="ECO:0000313" key="1">
    <source>
        <dbReference type="EMBL" id="TWW11317.1"/>
    </source>
</evidence>
<dbReference type="EMBL" id="SRHE01000062">
    <property type="protein sequence ID" value="TWW11317.1"/>
    <property type="molecule type" value="Genomic_DNA"/>
</dbReference>
<dbReference type="Pfam" id="PF07394">
    <property type="entry name" value="DUF1501"/>
    <property type="match status" value="1"/>
</dbReference>
<dbReference type="InterPro" id="IPR010869">
    <property type="entry name" value="DUF1501"/>
</dbReference>
<dbReference type="InterPro" id="IPR017850">
    <property type="entry name" value="Alkaline_phosphatase_core_sf"/>
</dbReference>
<comment type="caution">
    <text evidence="1">The sequence shown here is derived from an EMBL/GenBank/DDBJ whole genome shotgun (WGS) entry which is preliminary data.</text>
</comment>
<name>A0A5C6MAG5_9PLAN</name>
<proteinExistence type="predicted"/>
<reference evidence="1 2" key="2">
    <citation type="submission" date="2019-08" db="EMBL/GenBank/DDBJ databases">
        <authorList>
            <person name="Henke P."/>
        </authorList>
    </citation>
    <scope>NUCLEOTIDE SEQUENCE [LARGE SCALE GENOMIC DNA]</scope>
    <source>
        <strain evidence="1">Phe10_nw2017</strain>
    </source>
</reference>
<dbReference type="PANTHER" id="PTHR43737:SF1">
    <property type="entry name" value="DUF1501 DOMAIN-CONTAINING PROTEIN"/>
    <property type="match status" value="1"/>
</dbReference>